<gene>
    <name evidence="5" type="ORF">CVLEPA_LOCUS14150</name>
</gene>
<dbReference type="SMART" id="SM00327">
    <property type="entry name" value="VWA"/>
    <property type="match status" value="1"/>
</dbReference>
<dbReference type="PANTHER" id="PTHR24020">
    <property type="entry name" value="COLLAGEN ALPHA"/>
    <property type="match status" value="1"/>
</dbReference>
<feature type="domain" description="VWFA" evidence="3">
    <location>
        <begin position="124"/>
        <end position="305"/>
    </location>
</feature>
<dbReference type="Pfam" id="PF00092">
    <property type="entry name" value="VWA"/>
    <property type="match status" value="1"/>
</dbReference>
<accession>A0ABP0FTS8</accession>
<organism evidence="5 6">
    <name type="scientific">Clavelina lepadiformis</name>
    <name type="common">Light-bulb sea squirt</name>
    <name type="synonym">Ascidia lepadiformis</name>
    <dbReference type="NCBI Taxonomy" id="159417"/>
    <lineage>
        <taxon>Eukaryota</taxon>
        <taxon>Metazoa</taxon>
        <taxon>Chordata</taxon>
        <taxon>Tunicata</taxon>
        <taxon>Ascidiacea</taxon>
        <taxon>Aplousobranchia</taxon>
        <taxon>Clavelinidae</taxon>
        <taxon>Clavelina</taxon>
    </lineage>
</organism>
<feature type="disulfide bond" evidence="2">
    <location>
        <begin position="57"/>
        <end position="100"/>
    </location>
</feature>
<dbReference type="InterPro" id="IPR002035">
    <property type="entry name" value="VWF_A"/>
</dbReference>
<evidence type="ECO:0000256" key="1">
    <source>
        <dbReference type="ARBA" id="ARBA00023157"/>
    </source>
</evidence>
<comment type="caution">
    <text evidence="5">The sequence shown here is derived from an EMBL/GenBank/DDBJ whole genome shotgun (WGS) entry which is preliminary data.</text>
</comment>
<dbReference type="CDD" id="cd00033">
    <property type="entry name" value="CCP"/>
    <property type="match status" value="1"/>
</dbReference>
<dbReference type="PANTHER" id="PTHR24020:SF87">
    <property type="entry name" value="COLLAGEN ALPHA-1(VI) CHAIN-LIKE"/>
    <property type="match status" value="1"/>
</dbReference>
<evidence type="ECO:0000256" key="2">
    <source>
        <dbReference type="PROSITE-ProRule" id="PRU00302"/>
    </source>
</evidence>
<reference evidence="5 6" key="1">
    <citation type="submission" date="2024-02" db="EMBL/GenBank/DDBJ databases">
        <authorList>
            <person name="Daric V."/>
            <person name="Darras S."/>
        </authorList>
    </citation>
    <scope>NUCLEOTIDE SEQUENCE [LARGE SCALE GENOMIC DNA]</scope>
</reference>
<dbReference type="Pfam" id="PF00084">
    <property type="entry name" value="Sushi"/>
    <property type="match status" value="1"/>
</dbReference>
<dbReference type="InterPro" id="IPR000436">
    <property type="entry name" value="Sushi_SCR_CCP_dom"/>
</dbReference>
<dbReference type="InterPro" id="IPR050525">
    <property type="entry name" value="ECM_Assembly_Org"/>
</dbReference>
<dbReference type="Gene3D" id="3.40.50.410">
    <property type="entry name" value="von Willebrand factor, type A domain"/>
    <property type="match status" value="1"/>
</dbReference>
<evidence type="ECO:0000313" key="6">
    <source>
        <dbReference type="Proteomes" id="UP001642483"/>
    </source>
</evidence>
<dbReference type="CDD" id="cd01450">
    <property type="entry name" value="vWFA_subfamily_ECM"/>
    <property type="match status" value="1"/>
</dbReference>
<dbReference type="PROSITE" id="PS50923">
    <property type="entry name" value="SUSHI"/>
    <property type="match status" value="1"/>
</dbReference>
<evidence type="ECO:0000313" key="5">
    <source>
        <dbReference type="EMBL" id="CAK8683034.1"/>
    </source>
</evidence>
<evidence type="ECO:0008006" key="7">
    <source>
        <dbReference type="Google" id="ProtNLM"/>
    </source>
</evidence>
<dbReference type="EMBL" id="CAWYQH010000096">
    <property type="protein sequence ID" value="CAK8683034.1"/>
    <property type="molecule type" value="Genomic_DNA"/>
</dbReference>
<dbReference type="SUPFAM" id="SSF53300">
    <property type="entry name" value="vWA-like"/>
    <property type="match status" value="1"/>
</dbReference>
<proteinExistence type="predicted"/>
<feature type="domain" description="Sushi" evidence="4">
    <location>
        <begin position="55"/>
        <end position="115"/>
    </location>
</feature>
<dbReference type="SMART" id="SM00032">
    <property type="entry name" value="CCP"/>
    <property type="match status" value="1"/>
</dbReference>
<evidence type="ECO:0000259" key="4">
    <source>
        <dbReference type="PROSITE" id="PS50923"/>
    </source>
</evidence>
<keyword evidence="1 2" id="KW-1015">Disulfide bond</keyword>
<comment type="caution">
    <text evidence="2">Lacks conserved residue(s) required for the propagation of feature annotation.</text>
</comment>
<protein>
    <recommendedName>
        <fullName evidence="7">VWFA domain-containing protein</fullName>
    </recommendedName>
</protein>
<dbReference type="InterPro" id="IPR036465">
    <property type="entry name" value="vWFA_dom_sf"/>
</dbReference>
<dbReference type="PROSITE" id="PS50234">
    <property type="entry name" value="VWFA"/>
    <property type="match status" value="1"/>
</dbReference>
<keyword evidence="2" id="KW-0768">Sushi</keyword>
<evidence type="ECO:0000259" key="3">
    <source>
        <dbReference type="PROSITE" id="PS50234"/>
    </source>
</evidence>
<sequence length="323" mass="35572">MRLARKEGAIGVGASTHAVKISCLWDINTLCVLTLAETTVPYVAWTSPVPYCKPISCPEQVKITNGEMVCSRKFKIGSVCSFRCEPGYDLYPKDASSNRCARSGAWSSPTPCCTLPCPPNLVMDFIVVMDSSSSVGEENWMKMKKFVRSFLNDFTAGKKAAQYGVFRYNKFADTTTQILLTDHPNNKNEFLEAYDRIPYGGSGTGTGNALNHTVDVLLKVGNRPEARDVVLLITDGVAHDDVTIPARRLRKTGSLVYVLPVMPQTGWIDLQQIEDIVGPGNDRRIIKAALGHGFEALNVKFAKEISEILCSEPCYDPFTENTD</sequence>
<name>A0ABP0FTS8_CLALP</name>
<dbReference type="InterPro" id="IPR035976">
    <property type="entry name" value="Sushi/SCR/CCP_sf"/>
</dbReference>
<dbReference type="Proteomes" id="UP001642483">
    <property type="component" value="Unassembled WGS sequence"/>
</dbReference>
<dbReference type="SUPFAM" id="SSF57535">
    <property type="entry name" value="Complement control module/SCR domain"/>
    <property type="match status" value="1"/>
</dbReference>
<dbReference type="Gene3D" id="2.10.70.10">
    <property type="entry name" value="Complement Module, domain 1"/>
    <property type="match status" value="1"/>
</dbReference>
<keyword evidence="6" id="KW-1185">Reference proteome</keyword>